<dbReference type="InterPro" id="IPR051202">
    <property type="entry name" value="Peptidase_C40"/>
</dbReference>
<keyword evidence="9" id="KW-1185">Reference proteome</keyword>
<gene>
    <name evidence="8" type="ORF">GCM10008098_17240</name>
</gene>
<dbReference type="SUPFAM" id="SSF54001">
    <property type="entry name" value="Cysteine proteinases"/>
    <property type="match status" value="1"/>
</dbReference>
<proteinExistence type="inferred from homology"/>
<keyword evidence="6" id="KW-0732">Signal</keyword>
<protein>
    <recommendedName>
        <fullName evidence="7">NlpC/P60 domain-containing protein</fullName>
    </recommendedName>
</protein>
<comment type="similarity">
    <text evidence="1">Belongs to the peptidase C40 family.</text>
</comment>
<organism evidence="8 9">
    <name type="scientific">Rhodanobacter panaciterrae</name>
    <dbReference type="NCBI Taxonomy" id="490572"/>
    <lineage>
        <taxon>Bacteria</taxon>
        <taxon>Pseudomonadati</taxon>
        <taxon>Pseudomonadota</taxon>
        <taxon>Gammaproteobacteria</taxon>
        <taxon>Lysobacterales</taxon>
        <taxon>Rhodanobacteraceae</taxon>
        <taxon>Rhodanobacter</taxon>
    </lineage>
</organism>
<evidence type="ECO:0000256" key="4">
    <source>
        <dbReference type="ARBA" id="ARBA00022807"/>
    </source>
</evidence>
<evidence type="ECO:0000256" key="2">
    <source>
        <dbReference type="ARBA" id="ARBA00022670"/>
    </source>
</evidence>
<feature type="compositionally biased region" description="Basic residues" evidence="5">
    <location>
        <begin position="38"/>
        <end position="61"/>
    </location>
</feature>
<dbReference type="Gene3D" id="3.90.1720.10">
    <property type="entry name" value="endopeptidase domain like (from Nostoc punctiforme)"/>
    <property type="match status" value="1"/>
</dbReference>
<evidence type="ECO:0000256" key="1">
    <source>
        <dbReference type="ARBA" id="ARBA00007074"/>
    </source>
</evidence>
<feature type="signal peptide" evidence="6">
    <location>
        <begin position="1"/>
        <end position="24"/>
    </location>
</feature>
<dbReference type="PANTHER" id="PTHR47053">
    <property type="entry name" value="MUREIN DD-ENDOPEPTIDASE MEPH-RELATED"/>
    <property type="match status" value="1"/>
</dbReference>
<dbReference type="InterPro" id="IPR000064">
    <property type="entry name" value="NLP_P60_dom"/>
</dbReference>
<evidence type="ECO:0000256" key="6">
    <source>
        <dbReference type="SAM" id="SignalP"/>
    </source>
</evidence>
<keyword evidence="3" id="KW-0378">Hydrolase</keyword>
<comment type="caution">
    <text evidence="8">The sequence shown here is derived from an EMBL/GenBank/DDBJ whole genome shotgun (WGS) entry which is preliminary data.</text>
</comment>
<evidence type="ECO:0000256" key="5">
    <source>
        <dbReference type="SAM" id="MobiDB-lite"/>
    </source>
</evidence>
<keyword evidence="2" id="KW-0645">Protease</keyword>
<keyword evidence="4" id="KW-0788">Thiol protease</keyword>
<accession>A0ABQ2ZSJ0</accession>
<dbReference type="EMBL" id="BMXT01000001">
    <property type="protein sequence ID" value="GGY24201.1"/>
    <property type="molecule type" value="Genomic_DNA"/>
</dbReference>
<name>A0ABQ2ZSJ0_9GAMM</name>
<evidence type="ECO:0000313" key="9">
    <source>
        <dbReference type="Proteomes" id="UP000621898"/>
    </source>
</evidence>
<feature type="region of interest" description="Disordered" evidence="5">
    <location>
        <begin position="28"/>
        <end position="81"/>
    </location>
</feature>
<dbReference type="PROSITE" id="PS51935">
    <property type="entry name" value="NLPC_P60"/>
    <property type="match status" value="1"/>
</dbReference>
<sequence>MPINRLTAFSVLAAALFVMAPVQATTSKTHGKSAPAKHAQHVKPAHGKVAHHKSTQTKHGKLAAATHRSTHAKSHSKSTAAVASVAETTAASTDDVATVEMPTSGSLQANSVALDGFQAAASVTPQLLNQLPIFNPVPTLSQSIVPANAQALLGGGSDVAANGDTAKAQIDADEPATAVDGTESATDLRKALIALAMKMRDIRYVRGGHDPSTGFDCSGFVRYVFAHATGIQLPNNSASQFVAGLKVNRADMKPGDLVFFRTHGKRNISHVGIYISNGRFIHSPSAGKSVEISSLSESYWAKRFAGAKRPEAIAQVAHNG</sequence>
<feature type="domain" description="NlpC/P60" evidence="7">
    <location>
        <begin position="186"/>
        <end position="311"/>
    </location>
</feature>
<dbReference type="InterPro" id="IPR038765">
    <property type="entry name" value="Papain-like_cys_pep_sf"/>
</dbReference>
<dbReference type="Pfam" id="PF00877">
    <property type="entry name" value="NLPC_P60"/>
    <property type="match status" value="1"/>
</dbReference>
<evidence type="ECO:0000256" key="3">
    <source>
        <dbReference type="ARBA" id="ARBA00022801"/>
    </source>
</evidence>
<feature type="chain" id="PRO_5045830410" description="NlpC/P60 domain-containing protein" evidence="6">
    <location>
        <begin position="25"/>
        <end position="320"/>
    </location>
</feature>
<dbReference type="Proteomes" id="UP000621898">
    <property type="component" value="Unassembled WGS sequence"/>
</dbReference>
<evidence type="ECO:0000313" key="8">
    <source>
        <dbReference type="EMBL" id="GGY24201.1"/>
    </source>
</evidence>
<evidence type="ECO:0000259" key="7">
    <source>
        <dbReference type="PROSITE" id="PS51935"/>
    </source>
</evidence>
<dbReference type="PANTHER" id="PTHR47053:SF1">
    <property type="entry name" value="MUREIN DD-ENDOPEPTIDASE MEPH-RELATED"/>
    <property type="match status" value="1"/>
</dbReference>
<reference evidence="9" key="1">
    <citation type="journal article" date="2019" name="Int. J. Syst. Evol. Microbiol.">
        <title>The Global Catalogue of Microorganisms (GCM) 10K type strain sequencing project: providing services to taxonomists for standard genome sequencing and annotation.</title>
        <authorList>
            <consortium name="The Broad Institute Genomics Platform"/>
            <consortium name="The Broad Institute Genome Sequencing Center for Infectious Disease"/>
            <person name="Wu L."/>
            <person name="Ma J."/>
        </authorList>
    </citation>
    <scope>NUCLEOTIDE SEQUENCE [LARGE SCALE GENOMIC DNA]</scope>
    <source>
        <strain evidence="9">KCTC 22232</strain>
    </source>
</reference>